<gene>
    <name evidence="1" type="ORF">M9H77_23244</name>
</gene>
<organism evidence="1 2">
    <name type="scientific">Catharanthus roseus</name>
    <name type="common">Madagascar periwinkle</name>
    <name type="synonym">Vinca rosea</name>
    <dbReference type="NCBI Taxonomy" id="4058"/>
    <lineage>
        <taxon>Eukaryota</taxon>
        <taxon>Viridiplantae</taxon>
        <taxon>Streptophyta</taxon>
        <taxon>Embryophyta</taxon>
        <taxon>Tracheophyta</taxon>
        <taxon>Spermatophyta</taxon>
        <taxon>Magnoliopsida</taxon>
        <taxon>eudicotyledons</taxon>
        <taxon>Gunneridae</taxon>
        <taxon>Pentapetalae</taxon>
        <taxon>asterids</taxon>
        <taxon>lamiids</taxon>
        <taxon>Gentianales</taxon>
        <taxon>Apocynaceae</taxon>
        <taxon>Rauvolfioideae</taxon>
        <taxon>Vinceae</taxon>
        <taxon>Catharanthinae</taxon>
        <taxon>Catharanthus</taxon>
    </lineage>
</organism>
<dbReference type="EMBL" id="CM044705">
    <property type="protein sequence ID" value="KAI5663921.1"/>
    <property type="molecule type" value="Genomic_DNA"/>
</dbReference>
<reference evidence="2" key="1">
    <citation type="journal article" date="2023" name="Nat. Plants">
        <title>Single-cell RNA sequencing provides a high-resolution roadmap for understanding the multicellular compartmentation of specialized metabolism.</title>
        <authorList>
            <person name="Sun S."/>
            <person name="Shen X."/>
            <person name="Li Y."/>
            <person name="Li Y."/>
            <person name="Wang S."/>
            <person name="Li R."/>
            <person name="Zhang H."/>
            <person name="Shen G."/>
            <person name="Guo B."/>
            <person name="Wei J."/>
            <person name="Xu J."/>
            <person name="St-Pierre B."/>
            <person name="Chen S."/>
            <person name="Sun C."/>
        </authorList>
    </citation>
    <scope>NUCLEOTIDE SEQUENCE [LARGE SCALE GENOMIC DNA]</scope>
</reference>
<accession>A0ACC0ATG7</accession>
<sequence>MELKLAPITRARMKKLKASNGNEDIGMIAYMEEALKNKFGEFGDQGKVSKLFSICLISKDHSRKQLEGENWPSVQKGHSTADGIPASTTACRLLPRESLEFTHLLVTVGGPMGSNYQSKEELYLSISELNGWIKREEDDCQEDIIDKEESNEDQEIDSFDVIEEE</sequence>
<protein>
    <submittedName>
        <fullName evidence="1">Uncharacterized protein</fullName>
    </submittedName>
</protein>
<comment type="caution">
    <text evidence="1">The sequence shown here is derived from an EMBL/GenBank/DDBJ whole genome shotgun (WGS) entry which is preliminary data.</text>
</comment>
<dbReference type="Proteomes" id="UP001060085">
    <property type="component" value="Linkage Group LG05"/>
</dbReference>
<keyword evidence="2" id="KW-1185">Reference proteome</keyword>
<name>A0ACC0ATG7_CATRO</name>
<evidence type="ECO:0000313" key="2">
    <source>
        <dbReference type="Proteomes" id="UP001060085"/>
    </source>
</evidence>
<proteinExistence type="predicted"/>
<evidence type="ECO:0000313" key="1">
    <source>
        <dbReference type="EMBL" id="KAI5663921.1"/>
    </source>
</evidence>